<organism evidence="2 3">
    <name type="scientific">Nocardioides jejuensis</name>
    <dbReference type="NCBI Taxonomy" id="2502782"/>
    <lineage>
        <taxon>Bacteria</taxon>
        <taxon>Bacillati</taxon>
        <taxon>Actinomycetota</taxon>
        <taxon>Actinomycetes</taxon>
        <taxon>Propionibacteriales</taxon>
        <taxon>Nocardioidaceae</taxon>
        <taxon>Nocardioides</taxon>
    </lineage>
</organism>
<dbReference type="Gene3D" id="3.30.930.10">
    <property type="entry name" value="Bira Bifunctional Protein, Domain 2"/>
    <property type="match status" value="1"/>
</dbReference>
<dbReference type="AlphaFoldDB" id="A0A4R1C0G7"/>
<dbReference type="InterPro" id="IPR004143">
    <property type="entry name" value="BPL_LPL_catalytic"/>
</dbReference>
<dbReference type="GO" id="GO:0016874">
    <property type="term" value="F:ligase activity"/>
    <property type="evidence" value="ECO:0007669"/>
    <property type="project" value="UniProtKB-KW"/>
</dbReference>
<gene>
    <name evidence="2" type="ORF">EPD65_11555</name>
</gene>
<dbReference type="InterPro" id="IPR050664">
    <property type="entry name" value="Octanoyltrans_LipM/LipL"/>
</dbReference>
<dbReference type="PANTHER" id="PTHR43679:SF2">
    <property type="entry name" value="OCTANOYL-[GCVH]:PROTEIN N-OCTANOYLTRANSFERASE"/>
    <property type="match status" value="1"/>
</dbReference>
<proteinExistence type="predicted"/>
<comment type="caution">
    <text evidence="2">The sequence shown here is derived from an EMBL/GenBank/DDBJ whole genome shotgun (WGS) entry which is preliminary data.</text>
</comment>
<reference evidence="2 3" key="1">
    <citation type="submission" date="2019-03" db="EMBL/GenBank/DDBJ databases">
        <authorList>
            <person name="Kim M.K.M."/>
        </authorList>
    </citation>
    <scope>NUCLEOTIDE SEQUENCE [LARGE SCALE GENOMIC DNA]</scope>
    <source>
        <strain evidence="2 3">18JY15-6</strain>
    </source>
</reference>
<keyword evidence="3" id="KW-1185">Reference proteome</keyword>
<dbReference type="SUPFAM" id="SSF55681">
    <property type="entry name" value="Class II aaRS and biotin synthetases"/>
    <property type="match status" value="1"/>
</dbReference>
<evidence type="ECO:0000313" key="3">
    <source>
        <dbReference type="Proteomes" id="UP000295453"/>
    </source>
</evidence>
<dbReference type="Proteomes" id="UP000295453">
    <property type="component" value="Unassembled WGS sequence"/>
</dbReference>
<dbReference type="EMBL" id="SJZJ01000018">
    <property type="protein sequence ID" value="TCJ23206.1"/>
    <property type="molecule type" value="Genomic_DNA"/>
</dbReference>
<keyword evidence="2" id="KW-0436">Ligase</keyword>
<dbReference type="OrthoDB" id="5241754at2"/>
<evidence type="ECO:0000313" key="2">
    <source>
        <dbReference type="EMBL" id="TCJ23206.1"/>
    </source>
</evidence>
<evidence type="ECO:0000259" key="1">
    <source>
        <dbReference type="PROSITE" id="PS51733"/>
    </source>
</evidence>
<dbReference type="PANTHER" id="PTHR43679">
    <property type="entry name" value="OCTANOYLTRANSFERASE LIPM-RELATED"/>
    <property type="match status" value="1"/>
</dbReference>
<feature type="domain" description="BPL/LPL catalytic" evidence="1">
    <location>
        <begin position="21"/>
        <end position="220"/>
    </location>
</feature>
<protein>
    <submittedName>
        <fullName evidence="2">Lipoate--protein ligase family protein</fullName>
    </submittedName>
</protein>
<name>A0A4R1C0G7_9ACTN</name>
<sequence>MRMIHVNGSVAEFHERVIPDDLDAPEVWLFEPAQRSLVLGSAQDPTTARADAASAYGVSVVRRRSGGGAVYVDPLRCLWFDVVLPRSDARWSDDVRESTYWLGEAWMRALRASGFDASLYEGGLEQTPWGRLVCFAALGPGEVLIDGRKAVGISQRRTRAGARFQCIVYDHWDPYDVLDLLELSPEDRLAAASDLAGIATGVGGKLDVVRDAIMQELLGA</sequence>
<dbReference type="PROSITE" id="PS51733">
    <property type="entry name" value="BPL_LPL_CATALYTIC"/>
    <property type="match status" value="1"/>
</dbReference>
<dbReference type="Pfam" id="PF21948">
    <property type="entry name" value="LplA-B_cat"/>
    <property type="match status" value="1"/>
</dbReference>
<accession>A0A4R1C0G7</accession>
<dbReference type="InterPro" id="IPR045864">
    <property type="entry name" value="aa-tRNA-synth_II/BPL/LPL"/>
</dbReference>